<sequence length="109" mass="12302">SQTPRSPLFHPRSRGMPSPSPSSRLSLLQYLLGLPPDGLEPLIMQAAEDLATKDCRSNAAGIILFSPVYSDFHRYITKLAVIIFLNSLLDFTGHIVAFRQIRLIRIRWL</sequence>
<proteinExistence type="predicted"/>
<dbReference type="AlphaFoldDB" id="N1RZS2"/>
<feature type="transmembrane region" description="Helical" evidence="2">
    <location>
        <begin position="75"/>
        <end position="98"/>
    </location>
</feature>
<evidence type="ECO:0000313" key="4">
    <source>
        <dbReference type="Proteomes" id="UP000016929"/>
    </source>
</evidence>
<gene>
    <name evidence="3" type="ORF">FOC4_g10000021</name>
</gene>
<evidence type="ECO:0000256" key="2">
    <source>
        <dbReference type="SAM" id="Phobius"/>
    </source>
</evidence>
<reference evidence="4" key="1">
    <citation type="submission" date="2012-09" db="EMBL/GenBank/DDBJ databases">
        <title>Genome sequencing and comparative transcriptomics of race 1 and race 4 of banana pathogen: Fusarium oxysporum f. sp. cubense.</title>
        <authorList>
            <person name="Fang X."/>
            <person name="Huang J."/>
        </authorList>
    </citation>
    <scope>NUCLEOTIDE SEQUENCE [LARGE SCALE GENOMIC DNA]</scope>
    <source>
        <strain evidence="4">race 4</strain>
    </source>
</reference>
<name>N1RZS2_FUSC4</name>
<feature type="region of interest" description="Disordered" evidence="1">
    <location>
        <begin position="1"/>
        <end position="22"/>
    </location>
</feature>
<protein>
    <submittedName>
        <fullName evidence="3">Uncharacterized protein</fullName>
    </submittedName>
</protein>
<keyword evidence="2" id="KW-0472">Membrane</keyword>
<reference evidence="4" key="2">
    <citation type="journal article" date="2014" name="PLoS ONE">
        <title>Genome and Transcriptome Analysis of the Fungal Pathogen Fusarium oxysporum f. sp. cubense Causing Banana Vascular Wilt Disease.</title>
        <authorList>
            <person name="Guo L."/>
            <person name="Han L."/>
            <person name="Yang L."/>
            <person name="Zeng H."/>
            <person name="Fan D."/>
            <person name="Zhu Y."/>
            <person name="Feng Y."/>
            <person name="Wang G."/>
            <person name="Peng C."/>
            <person name="Jiang X."/>
            <person name="Zhou D."/>
            <person name="Ni P."/>
            <person name="Liang C."/>
            <person name="Liu L."/>
            <person name="Wang J."/>
            <person name="Mao C."/>
            <person name="Fang X."/>
            <person name="Peng M."/>
            <person name="Huang J."/>
        </authorList>
    </citation>
    <scope>NUCLEOTIDE SEQUENCE [LARGE SCALE GENOMIC DNA]</scope>
    <source>
        <strain evidence="4">race 4</strain>
    </source>
</reference>
<evidence type="ECO:0000256" key="1">
    <source>
        <dbReference type="SAM" id="MobiDB-lite"/>
    </source>
</evidence>
<feature type="non-terminal residue" evidence="3">
    <location>
        <position position="1"/>
    </location>
</feature>
<organism evidence="3 4">
    <name type="scientific">Fusarium oxysporum f. sp. cubense (strain race 4)</name>
    <name type="common">Panama disease fungus</name>
    <dbReference type="NCBI Taxonomy" id="2502994"/>
    <lineage>
        <taxon>Eukaryota</taxon>
        <taxon>Fungi</taxon>
        <taxon>Dikarya</taxon>
        <taxon>Ascomycota</taxon>
        <taxon>Pezizomycotina</taxon>
        <taxon>Sordariomycetes</taxon>
        <taxon>Hypocreomycetidae</taxon>
        <taxon>Hypocreales</taxon>
        <taxon>Nectriaceae</taxon>
        <taxon>Fusarium</taxon>
        <taxon>Fusarium oxysporum species complex</taxon>
    </lineage>
</organism>
<dbReference type="Proteomes" id="UP000016929">
    <property type="component" value="Unassembled WGS sequence"/>
</dbReference>
<dbReference type="EMBL" id="KB726358">
    <property type="protein sequence ID" value="EMT69727.1"/>
    <property type="molecule type" value="Genomic_DNA"/>
</dbReference>
<dbReference type="HOGENOM" id="CLU_2190163_0_0_1"/>
<keyword evidence="2" id="KW-0812">Transmembrane</keyword>
<evidence type="ECO:0000313" key="3">
    <source>
        <dbReference type="EMBL" id="EMT69727.1"/>
    </source>
</evidence>
<accession>N1RZS2</accession>
<keyword evidence="4" id="KW-1185">Reference proteome</keyword>
<dbReference type="OrthoDB" id="10638339at2759"/>
<keyword evidence="2" id="KW-1133">Transmembrane helix</keyword>